<dbReference type="GO" id="GO:0047632">
    <property type="term" value="F:agmatine deiminase activity"/>
    <property type="evidence" value="ECO:0007669"/>
    <property type="project" value="TreeGrafter"/>
</dbReference>
<accession>A0A6B3KZV4</accession>
<keyword evidence="3" id="KW-1185">Reference proteome</keyword>
<dbReference type="KEGG" id="soa:G3M56_006660"/>
<keyword evidence="1" id="KW-0378">Hydrolase</keyword>
<dbReference type="EMBL" id="CP066776">
    <property type="protein sequence ID" value="QQL46253.1"/>
    <property type="molecule type" value="Genomic_DNA"/>
</dbReference>
<reference evidence="2 3" key="1">
    <citation type="submission" date="2020-12" db="EMBL/GenBank/DDBJ databases">
        <title>Sulforoseuscoccus oceanibium gen. nov., sp. nov., a representative of the phylum Verrucomicrobia with special cytoplasmic membrane, and proposal of Sulforoseuscoccusaceae fam. nov.</title>
        <authorList>
            <person name="Xi F."/>
        </authorList>
    </citation>
    <scope>NUCLEOTIDE SEQUENCE [LARGE SCALE GENOMIC DNA]</scope>
    <source>
        <strain evidence="2 3">T37</strain>
    </source>
</reference>
<dbReference type="PANTHER" id="PTHR31377">
    <property type="entry name" value="AGMATINE DEIMINASE-RELATED"/>
    <property type="match status" value="1"/>
</dbReference>
<evidence type="ECO:0000256" key="1">
    <source>
        <dbReference type="ARBA" id="ARBA00022801"/>
    </source>
</evidence>
<dbReference type="SUPFAM" id="SSF55909">
    <property type="entry name" value="Pentein"/>
    <property type="match status" value="1"/>
</dbReference>
<organism evidence="2 3">
    <name type="scientific">Sulfuriroseicoccus oceanibius</name>
    <dbReference type="NCBI Taxonomy" id="2707525"/>
    <lineage>
        <taxon>Bacteria</taxon>
        <taxon>Pseudomonadati</taxon>
        <taxon>Verrucomicrobiota</taxon>
        <taxon>Verrucomicrobiia</taxon>
        <taxon>Verrucomicrobiales</taxon>
        <taxon>Verrucomicrobiaceae</taxon>
        <taxon>Sulfuriroseicoccus</taxon>
    </lineage>
</organism>
<name>A0A6B3KZV4_9BACT</name>
<evidence type="ECO:0000313" key="3">
    <source>
        <dbReference type="Proteomes" id="UP000475117"/>
    </source>
</evidence>
<gene>
    <name evidence="2" type="ORF">G3M56_006660</name>
</gene>
<dbReference type="Gene3D" id="3.75.10.10">
    <property type="entry name" value="L-arginine/glycine Amidinotransferase, Chain A"/>
    <property type="match status" value="1"/>
</dbReference>
<protein>
    <submittedName>
        <fullName evidence="2">Agmatine deiminase family protein</fullName>
    </submittedName>
</protein>
<dbReference type="RefSeq" id="WP_164361379.1">
    <property type="nucleotide sequence ID" value="NZ_CP066776.1"/>
</dbReference>
<dbReference type="InterPro" id="IPR007466">
    <property type="entry name" value="Peptidyl-Arg-deiminase_porph"/>
</dbReference>
<dbReference type="PANTHER" id="PTHR31377:SF0">
    <property type="entry name" value="AGMATINE DEIMINASE-RELATED"/>
    <property type="match status" value="1"/>
</dbReference>
<dbReference type="GO" id="GO:0004668">
    <property type="term" value="F:protein-arginine deiminase activity"/>
    <property type="evidence" value="ECO:0007669"/>
    <property type="project" value="InterPro"/>
</dbReference>
<evidence type="ECO:0000313" key="2">
    <source>
        <dbReference type="EMBL" id="QQL46253.1"/>
    </source>
</evidence>
<sequence>MTTQAESTTPAASGYAMPPEWAAQDAIWLSWPNRDNPHWSATDGADVIQSKFAEIATAISRFQPVRINARPADHEAIRQMLEQTGAVMDRCELFAHPHDDVWCRDHGPIFVVNPKTNSLALTDWGFNGWGEKFTPFDTDDTIPSQIAQSLGLKRYNAGIILEGGSIEINGRGQLLTTEAVLLNPNRNPHLTREQIECKLRDFLGVRDILWLESGIEGDDTDGHIDDLARFTDDRTIVAAVDNDPQSPNHQVLQSNLKRLHSFRNADGNPFRIVEMPQPEACEVPGWRLPVLPASYVNFLILNGAVLMPTFRQPKNDERAQTILAELFPDRQIIPIDCLDLVQEGGALHCISQQQPALG</sequence>
<dbReference type="GO" id="GO:0009446">
    <property type="term" value="P:putrescine biosynthetic process"/>
    <property type="evidence" value="ECO:0007669"/>
    <property type="project" value="InterPro"/>
</dbReference>
<dbReference type="AlphaFoldDB" id="A0A6B3KZV4"/>
<dbReference type="Proteomes" id="UP000475117">
    <property type="component" value="Chromosome"/>
</dbReference>
<dbReference type="Pfam" id="PF04371">
    <property type="entry name" value="PAD_porph"/>
    <property type="match status" value="1"/>
</dbReference>
<proteinExistence type="predicted"/>